<dbReference type="RefSeq" id="WP_146446342.1">
    <property type="nucleotide sequence ID" value="NZ_SJPR01000006.1"/>
</dbReference>
<gene>
    <name evidence="2" type="ORF">Pla108_36440</name>
</gene>
<protein>
    <submittedName>
        <fullName evidence="2">Uncharacterized protein</fullName>
    </submittedName>
</protein>
<feature type="chain" id="PRO_5023032711" evidence="1">
    <location>
        <begin position="21"/>
        <end position="264"/>
    </location>
</feature>
<sequence precursor="true">MRALLAVVAAFVVGSLVALAAKPANAQGSTWSMSSEKYSAVTPSAPYQPPAYSPTPHSAIEHHASTAAEGWARGKAAIMKAYADGTLTLAQARILQAEAHAREMQNEVIKTETFLARRNALKEDFRQRTARDWEWREQAAERRTEREQSVLLQTYHVPSTQLNRLTGEIRWPLALQAPCLGPQRGDVQTTMTRLASHGSAYSAMHGDSVAHAVEELRDAFRSQWQTLGVSPSEYFETQSFLVGLKLHAQHWDNEAGDLAMVASR</sequence>
<dbReference type="AlphaFoldDB" id="A0A5C6A4H5"/>
<keyword evidence="3" id="KW-1185">Reference proteome</keyword>
<evidence type="ECO:0000313" key="3">
    <source>
        <dbReference type="Proteomes" id="UP000317421"/>
    </source>
</evidence>
<feature type="signal peptide" evidence="1">
    <location>
        <begin position="1"/>
        <end position="20"/>
    </location>
</feature>
<evidence type="ECO:0000313" key="2">
    <source>
        <dbReference type="EMBL" id="TWT94794.1"/>
    </source>
</evidence>
<evidence type="ECO:0000256" key="1">
    <source>
        <dbReference type="SAM" id="SignalP"/>
    </source>
</evidence>
<organism evidence="2 3">
    <name type="scientific">Botrimarina colliarenosi</name>
    <dbReference type="NCBI Taxonomy" id="2528001"/>
    <lineage>
        <taxon>Bacteria</taxon>
        <taxon>Pseudomonadati</taxon>
        <taxon>Planctomycetota</taxon>
        <taxon>Planctomycetia</taxon>
        <taxon>Pirellulales</taxon>
        <taxon>Lacipirellulaceae</taxon>
        <taxon>Botrimarina</taxon>
    </lineage>
</organism>
<name>A0A5C6A4H5_9BACT</name>
<keyword evidence="1" id="KW-0732">Signal</keyword>
<reference evidence="2 3" key="1">
    <citation type="submission" date="2019-02" db="EMBL/GenBank/DDBJ databases">
        <title>Deep-cultivation of Planctomycetes and their phenomic and genomic characterization uncovers novel biology.</title>
        <authorList>
            <person name="Wiegand S."/>
            <person name="Jogler M."/>
            <person name="Boedeker C."/>
            <person name="Pinto D."/>
            <person name="Vollmers J."/>
            <person name="Rivas-Marin E."/>
            <person name="Kohn T."/>
            <person name="Peeters S.H."/>
            <person name="Heuer A."/>
            <person name="Rast P."/>
            <person name="Oberbeckmann S."/>
            <person name="Bunk B."/>
            <person name="Jeske O."/>
            <person name="Meyerdierks A."/>
            <person name="Storesund J.E."/>
            <person name="Kallscheuer N."/>
            <person name="Luecker S."/>
            <person name="Lage O.M."/>
            <person name="Pohl T."/>
            <person name="Merkel B.J."/>
            <person name="Hornburger P."/>
            <person name="Mueller R.-W."/>
            <person name="Bruemmer F."/>
            <person name="Labrenz M."/>
            <person name="Spormann A.M."/>
            <person name="Op Den Camp H."/>
            <person name="Overmann J."/>
            <person name="Amann R."/>
            <person name="Jetten M.S.M."/>
            <person name="Mascher T."/>
            <person name="Medema M.H."/>
            <person name="Devos D.P."/>
            <person name="Kaster A.-K."/>
            <person name="Ovreas L."/>
            <person name="Rohde M."/>
            <person name="Galperin M.Y."/>
            <person name="Jogler C."/>
        </authorList>
    </citation>
    <scope>NUCLEOTIDE SEQUENCE [LARGE SCALE GENOMIC DNA]</scope>
    <source>
        <strain evidence="2 3">Pla108</strain>
    </source>
</reference>
<comment type="caution">
    <text evidence="2">The sequence shown here is derived from an EMBL/GenBank/DDBJ whole genome shotgun (WGS) entry which is preliminary data.</text>
</comment>
<accession>A0A5C6A4H5</accession>
<proteinExistence type="predicted"/>
<dbReference type="OrthoDB" id="261142at2"/>
<dbReference type="EMBL" id="SJPR01000006">
    <property type="protein sequence ID" value="TWT94794.1"/>
    <property type="molecule type" value="Genomic_DNA"/>
</dbReference>
<dbReference type="Proteomes" id="UP000317421">
    <property type="component" value="Unassembled WGS sequence"/>
</dbReference>